<proteinExistence type="predicted"/>
<evidence type="ECO:0000313" key="2">
    <source>
        <dbReference type="Proteomes" id="UP000678228"/>
    </source>
</evidence>
<dbReference type="RefSeq" id="WP_210596854.1">
    <property type="nucleotide sequence ID" value="NZ_JAGKSQ010000003.1"/>
</dbReference>
<reference evidence="1" key="1">
    <citation type="submission" date="2021-03" db="EMBL/GenBank/DDBJ databases">
        <title>Bacillus suaedae sp. nov., isolated from Suaeda aralocaspica.</title>
        <authorList>
            <person name="Lei R.F.R."/>
        </authorList>
    </citation>
    <scope>NUCLEOTIDE SEQUENCE</scope>
    <source>
        <strain evidence="1">YZJH907-2</strain>
    </source>
</reference>
<comment type="caution">
    <text evidence="1">The sequence shown here is derived from an EMBL/GenBank/DDBJ whole genome shotgun (WGS) entry which is preliminary data.</text>
</comment>
<evidence type="ECO:0000313" key="1">
    <source>
        <dbReference type="EMBL" id="MBP3951157.1"/>
    </source>
</evidence>
<sequence>MSKDTIVNAGRKHPSQEALERFAATYKRMVKENQEREAMLAQSQASATSEDSH</sequence>
<gene>
    <name evidence="1" type="ORF">J7W16_08410</name>
</gene>
<dbReference type="Proteomes" id="UP000678228">
    <property type="component" value="Unassembled WGS sequence"/>
</dbReference>
<organism evidence="1 2">
    <name type="scientific">Halalkalibacter suaedae</name>
    <dbReference type="NCBI Taxonomy" id="2822140"/>
    <lineage>
        <taxon>Bacteria</taxon>
        <taxon>Bacillati</taxon>
        <taxon>Bacillota</taxon>
        <taxon>Bacilli</taxon>
        <taxon>Bacillales</taxon>
        <taxon>Bacillaceae</taxon>
        <taxon>Halalkalibacter</taxon>
    </lineage>
</organism>
<protein>
    <submittedName>
        <fullName evidence="1">Uncharacterized protein</fullName>
    </submittedName>
</protein>
<accession>A0A940WVB8</accession>
<keyword evidence="2" id="KW-1185">Reference proteome</keyword>
<dbReference type="AlphaFoldDB" id="A0A940WVB8"/>
<name>A0A940WVB8_9BACI</name>
<dbReference type="EMBL" id="JAGKSQ010000003">
    <property type="protein sequence ID" value="MBP3951157.1"/>
    <property type="molecule type" value="Genomic_DNA"/>
</dbReference>